<feature type="transmembrane region" description="Helical" evidence="1">
    <location>
        <begin position="36"/>
        <end position="53"/>
    </location>
</feature>
<evidence type="ECO:0000256" key="1">
    <source>
        <dbReference type="SAM" id="Phobius"/>
    </source>
</evidence>
<keyword evidence="1" id="KW-0812">Transmembrane</keyword>
<proteinExistence type="predicted"/>
<dbReference type="EMBL" id="LCMJ01000047">
    <property type="protein sequence ID" value="KKU33474.1"/>
    <property type="molecule type" value="Genomic_DNA"/>
</dbReference>
<sequence>MKEERVMAETKEKKDEKDGQEEKWAKYARRQLIKSYFYLGFLFFVPMFVLYWLGAPLIGCVATGFIVTFFFGVYTLETLPNYGGTFLTGGQEGKAAITLEEFNCMMKRKYWWALLVALPALAILVWLFLDKQETGYINESWLAVFALLTLSARVICAPAKKVLLLTGLPIMIFSPFVIVWHLFRTVRVLLSSQPYSELPCCLQAPSPTILTGNEVQVNVERIRNGKTERWTETRRYR</sequence>
<name>A0A0G1PKY3_9BACT</name>
<organism evidence="2 3">
    <name type="scientific">Candidatus Azambacteria bacterium GW2011_GWB1_46_27</name>
    <dbReference type="NCBI Taxonomy" id="1618617"/>
    <lineage>
        <taxon>Bacteria</taxon>
        <taxon>Candidatus Azamiibacteriota</taxon>
    </lineage>
</organism>
<dbReference type="AlphaFoldDB" id="A0A0G1PKY3"/>
<accession>A0A0G1PKY3</accession>
<reference evidence="2 3" key="1">
    <citation type="journal article" date="2015" name="Nature">
        <title>rRNA introns, odd ribosomes, and small enigmatic genomes across a large radiation of phyla.</title>
        <authorList>
            <person name="Brown C.T."/>
            <person name="Hug L.A."/>
            <person name="Thomas B.C."/>
            <person name="Sharon I."/>
            <person name="Castelle C.J."/>
            <person name="Singh A."/>
            <person name="Wilkins M.J."/>
            <person name="Williams K.H."/>
            <person name="Banfield J.F."/>
        </authorList>
    </citation>
    <scope>NUCLEOTIDE SEQUENCE [LARGE SCALE GENOMIC DNA]</scope>
</reference>
<feature type="transmembrane region" description="Helical" evidence="1">
    <location>
        <begin position="162"/>
        <end position="183"/>
    </location>
</feature>
<evidence type="ECO:0000313" key="3">
    <source>
        <dbReference type="Proteomes" id="UP000034067"/>
    </source>
</evidence>
<evidence type="ECO:0000313" key="2">
    <source>
        <dbReference type="EMBL" id="KKU33474.1"/>
    </source>
</evidence>
<protein>
    <submittedName>
        <fullName evidence="2">Uncharacterized protein</fullName>
    </submittedName>
</protein>
<comment type="caution">
    <text evidence="2">The sequence shown here is derived from an EMBL/GenBank/DDBJ whole genome shotgun (WGS) entry which is preliminary data.</text>
</comment>
<keyword evidence="1" id="KW-1133">Transmembrane helix</keyword>
<feature type="transmembrane region" description="Helical" evidence="1">
    <location>
        <begin position="110"/>
        <end position="129"/>
    </location>
</feature>
<feature type="transmembrane region" description="Helical" evidence="1">
    <location>
        <begin position="135"/>
        <end position="155"/>
    </location>
</feature>
<keyword evidence="1" id="KW-0472">Membrane</keyword>
<dbReference type="Proteomes" id="UP000034067">
    <property type="component" value="Unassembled WGS sequence"/>
</dbReference>
<gene>
    <name evidence="2" type="ORF">UX48_C0047G0011</name>
</gene>